<dbReference type="Gene3D" id="1.10.150.50">
    <property type="entry name" value="Transcription Factor, Ets-1"/>
    <property type="match status" value="2"/>
</dbReference>
<dbReference type="RefSeq" id="XP_035676967.1">
    <property type="nucleotide sequence ID" value="XM_035821074.1"/>
</dbReference>
<keyword evidence="4 8" id="KW-0812">Transmembrane</keyword>
<keyword evidence="10" id="KW-1185">Reference proteome</keyword>
<keyword evidence="5 8" id="KW-1133">Transmembrane helix</keyword>
<dbReference type="Pfam" id="PF00536">
    <property type="entry name" value="SAM_1"/>
    <property type="match status" value="2"/>
</dbReference>
<keyword evidence="6 8" id="KW-0472">Membrane</keyword>
<evidence type="ECO:0000313" key="10">
    <source>
        <dbReference type="Proteomes" id="UP000001554"/>
    </source>
</evidence>
<dbReference type="InterPro" id="IPR004835">
    <property type="entry name" value="Chitin_synth"/>
</dbReference>
<keyword evidence="3" id="KW-0808">Transferase</keyword>
<dbReference type="Gene3D" id="3.90.550.10">
    <property type="entry name" value="Spore Coat Polysaccharide Biosynthesis Protein SpsA, Chain A"/>
    <property type="match status" value="1"/>
</dbReference>
<reference evidence="10" key="1">
    <citation type="journal article" date="2020" name="Nat. Ecol. Evol.">
        <title>Deeply conserved synteny resolves early events in vertebrate evolution.</title>
        <authorList>
            <person name="Simakov O."/>
            <person name="Marletaz F."/>
            <person name="Yue J.X."/>
            <person name="O'Connell B."/>
            <person name="Jenkins J."/>
            <person name="Brandt A."/>
            <person name="Calef R."/>
            <person name="Tung C.H."/>
            <person name="Huang T.K."/>
            <person name="Schmutz J."/>
            <person name="Satoh N."/>
            <person name="Yu J.K."/>
            <person name="Putnam N.H."/>
            <person name="Green R.E."/>
            <person name="Rokhsar D.S."/>
        </authorList>
    </citation>
    <scope>NUCLEOTIDE SEQUENCE [LARGE SCALE GENOMIC DNA]</scope>
    <source>
        <strain evidence="10">S238N-H82</strain>
    </source>
</reference>
<feature type="compositionally biased region" description="Basic and acidic residues" evidence="7">
    <location>
        <begin position="733"/>
        <end position="742"/>
    </location>
</feature>
<protein>
    <recommendedName>
        <fullName evidence="2">chitin synthase</fullName>
        <ecNumber evidence="2">2.4.1.16</ecNumber>
    </recommendedName>
</protein>
<feature type="domain" description="SAM" evidence="9">
    <location>
        <begin position="1382"/>
        <end position="1441"/>
    </location>
</feature>
<feature type="compositionally biased region" description="Acidic residues" evidence="7">
    <location>
        <begin position="657"/>
        <end position="666"/>
    </location>
</feature>
<feature type="region of interest" description="Disordered" evidence="7">
    <location>
        <begin position="1239"/>
        <end position="1288"/>
    </location>
</feature>
<feature type="transmembrane region" description="Helical" evidence="8">
    <location>
        <begin position="1165"/>
        <end position="1183"/>
    </location>
</feature>
<dbReference type="EC" id="2.4.1.16" evidence="2"/>
<feature type="region of interest" description="Disordered" evidence="7">
    <location>
        <begin position="643"/>
        <end position="753"/>
    </location>
</feature>
<organism evidence="10 11">
    <name type="scientific">Branchiostoma floridae</name>
    <name type="common">Florida lancelet</name>
    <name type="synonym">Amphioxus</name>
    <dbReference type="NCBI Taxonomy" id="7739"/>
    <lineage>
        <taxon>Eukaryota</taxon>
        <taxon>Metazoa</taxon>
        <taxon>Chordata</taxon>
        <taxon>Cephalochordata</taxon>
        <taxon>Leptocardii</taxon>
        <taxon>Amphioxiformes</taxon>
        <taxon>Branchiostomatidae</taxon>
        <taxon>Branchiostoma</taxon>
    </lineage>
</organism>
<dbReference type="PROSITE" id="PS50105">
    <property type="entry name" value="SAM_DOMAIN"/>
    <property type="match status" value="2"/>
</dbReference>
<evidence type="ECO:0000259" key="9">
    <source>
        <dbReference type="PROSITE" id="PS50105"/>
    </source>
</evidence>
<evidence type="ECO:0000256" key="4">
    <source>
        <dbReference type="ARBA" id="ARBA00022692"/>
    </source>
</evidence>
<accession>A0A9J7MQG2</accession>
<dbReference type="Proteomes" id="UP000001554">
    <property type="component" value="Chromosome 5"/>
</dbReference>
<keyword evidence="3" id="KW-0328">Glycosyltransferase</keyword>
<evidence type="ECO:0000313" key="11">
    <source>
        <dbReference type="RefSeq" id="XP_035676967.1"/>
    </source>
</evidence>
<feature type="transmembrane region" description="Helical" evidence="8">
    <location>
        <begin position="133"/>
        <end position="154"/>
    </location>
</feature>
<dbReference type="Pfam" id="PF03142">
    <property type="entry name" value="Chitin_synth_2"/>
    <property type="match status" value="1"/>
</dbReference>
<feature type="transmembrane region" description="Helical" evidence="8">
    <location>
        <begin position="174"/>
        <end position="196"/>
    </location>
</feature>
<feature type="transmembrane region" description="Helical" evidence="8">
    <location>
        <begin position="61"/>
        <end position="86"/>
    </location>
</feature>
<feature type="compositionally biased region" description="Polar residues" evidence="7">
    <location>
        <begin position="1249"/>
        <end position="1288"/>
    </location>
</feature>
<feature type="region of interest" description="Disordered" evidence="7">
    <location>
        <begin position="1"/>
        <end position="47"/>
    </location>
</feature>
<feature type="transmembrane region" description="Helical" evidence="8">
    <location>
        <begin position="391"/>
        <end position="412"/>
    </location>
</feature>
<feature type="transmembrane region" description="Helical" evidence="8">
    <location>
        <begin position="1540"/>
        <end position="1562"/>
    </location>
</feature>
<feature type="transmembrane region" description="Helical" evidence="8">
    <location>
        <begin position="1509"/>
        <end position="1528"/>
    </location>
</feature>
<feature type="transmembrane region" description="Helical" evidence="8">
    <location>
        <begin position="322"/>
        <end position="342"/>
    </location>
</feature>
<dbReference type="SMART" id="SM00454">
    <property type="entry name" value="SAM"/>
    <property type="match status" value="2"/>
</dbReference>
<evidence type="ECO:0000256" key="7">
    <source>
        <dbReference type="SAM" id="MobiDB-lite"/>
    </source>
</evidence>
<feature type="transmembrane region" description="Helical" evidence="8">
    <location>
        <begin position="432"/>
        <end position="455"/>
    </location>
</feature>
<evidence type="ECO:0000256" key="8">
    <source>
        <dbReference type="SAM" id="Phobius"/>
    </source>
</evidence>
<dbReference type="PANTHER" id="PTHR22914">
    <property type="entry name" value="CHITIN SYNTHASE"/>
    <property type="match status" value="1"/>
</dbReference>
<feature type="transmembrane region" description="Helical" evidence="8">
    <location>
        <begin position="244"/>
        <end position="266"/>
    </location>
</feature>
<name>A0A9J7MQG2_BRAFL</name>
<feature type="transmembrane region" description="Helical" evidence="8">
    <location>
        <begin position="987"/>
        <end position="1006"/>
    </location>
</feature>
<dbReference type="GeneID" id="118416032"/>
<dbReference type="GO" id="GO:0004100">
    <property type="term" value="F:chitin synthase activity"/>
    <property type="evidence" value="ECO:0007669"/>
    <property type="project" value="UniProtKB-EC"/>
</dbReference>
<feature type="transmembrane region" description="Helical" evidence="8">
    <location>
        <begin position="949"/>
        <end position="975"/>
    </location>
</feature>
<evidence type="ECO:0000256" key="5">
    <source>
        <dbReference type="ARBA" id="ARBA00022989"/>
    </source>
</evidence>
<feature type="domain" description="SAM" evidence="9">
    <location>
        <begin position="1313"/>
        <end position="1369"/>
    </location>
</feature>
<feature type="compositionally biased region" description="Polar residues" evidence="7">
    <location>
        <begin position="1"/>
        <end position="14"/>
    </location>
</feature>
<evidence type="ECO:0000256" key="6">
    <source>
        <dbReference type="ARBA" id="ARBA00023136"/>
    </source>
</evidence>
<feature type="transmembrane region" description="Helical" evidence="8">
    <location>
        <begin position="1130"/>
        <end position="1153"/>
    </location>
</feature>
<feature type="compositionally biased region" description="Acidic residues" evidence="7">
    <location>
        <begin position="38"/>
        <end position="47"/>
    </location>
</feature>
<dbReference type="InterPro" id="IPR029044">
    <property type="entry name" value="Nucleotide-diphossugar_trans"/>
</dbReference>
<dbReference type="SUPFAM" id="SSF53448">
    <property type="entry name" value="Nucleotide-diphospho-sugar transferases"/>
    <property type="match status" value="1"/>
</dbReference>
<feature type="transmembrane region" description="Helical" evidence="8">
    <location>
        <begin position="202"/>
        <end position="221"/>
    </location>
</feature>
<dbReference type="GO" id="GO:0016020">
    <property type="term" value="C:membrane"/>
    <property type="evidence" value="ECO:0007669"/>
    <property type="project" value="UniProtKB-SubCell"/>
</dbReference>
<dbReference type="PANTHER" id="PTHR22914:SF41">
    <property type="entry name" value="CHITIN SYNTHASE 7"/>
    <property type="match status" value="1"/>
</dbReference>
<evidence type="ECO:0000256" key="2">
    <source>
        <dbReference type="ARBA" id="ARBA00012543"/>
    </source>
</evidence>
<feature type="transmembrane region" description="Helical" evidence="8">
    <location>
        <begin position="272"/>
        <end position="290"/>
    </location>
</feature>
<evidence type="ECO:0000256" key="3">
    <source>
        <dbReference type="ARBA" id="ARBA00022676"/>
    </source>
</evidence>
<comment type="subcellular location">
    <subcellularLocation>
        <location evidence="1">Membrane</location>
        <topology evidence="1">Multi-pass membrane protein</topology>
    </subcellularLocation>
</comment>
<dbReference type="SUPFAM" id="SSF47769">
    <property type="entry name" value="SAM/Pointed domain"/>
    <property type="match status" value="2"/>
</dbReference>
<reference evidence="11" key="2">
    <citation type="submission" date="2025-08" db="UniProtKB">
        <authorList>
            <consortium name="RefSeq"/>
        </authorList>
    </citation>
    <scope>IDENTIFICATION</scope>
    <source>
        <strain evidence="11">S238N-H82</strain>
        <tissue evidence="11">Testes</tissue>
    </source>
</reference>
<sequence>MATPANNNNPSRTRSYSHDLEITLTVGGSQPESPPPSAEDEEESEEEITSKYPVWAHVLKILFSFFIFLTVLTCACASKTALVVLLQGNTTNNGPGVEKTLKEESEVNEDGGSVKETMVTETMVTQTRLMESARVVMVGLLLVVPQVFTVLRCITCSSFGKKTNTYPWPSWRALILGLLCSVVEVTCLTVFCFDIAPSLDPPVLILVMSGTVGVQLFEDAVKSIRTRHHSYPNDFNLTRKIEKFLKFISSFANVAAVCAIVTLVFLKENSLELYQVITLPCVILLLSATWSKFAHKQMSKPHLLRTLPYEEHLYSARFKATLLSSFFKVVLTPLAIVVYNYVQFNRGFEIYSDGFAEMGSSPLLVPFLIQLFSSFLGYLAAWLACSTCIQLVGFVIPLFLCTPAAIALTFSICNLPILDLNLFRCYDMSSEQQWILIGTCALLWVTQAAYLLFVVRKSPTRTLSKEETLFYRPFYNGIFLEQNLLLNRRKEWPSAEREEEEHLQATVKHGGRVYVCTTMYRESEQEMSQLLHSIYRLSRVYSTSRWRYESHIFLDGGVRGLVLNEFALLLVSLLDEKLDITPADARKMETPYGVQLWWKLPGGMPFYIHMKDPEKVKQKKRWSQVMYLSYILDLRQKELLQPAYTQRPPSPSFMSVEGDEESEIDNELATQNSNTPPLGDEGFHDSNEHQAPGSRNMTATPYFSPVSDNDDSTTPDTRTDDEYFTVAEGESSWEDRGEHASDTDSLPPRYDGQHYRRLPVLPHHIDQLDDETFVLTTDADVQFTPESVAALLDLASRDRKVGAVSGRTHPSGTGPVVWYQIFDYAIGHWFQKVAEHVYGSVLCCPGCFSVFRARALRQVLPEYASMVSEGKPSQFLTKDMGEDRWLSTLLVEKGWRLEYGAVAECKTFCPDTLEEFFKQRRRWIPSTLANLLLLLKYTRKIARNNDSFSLFYALYVSLLLLSSLIAPATVLFIIAGGLQYSINLESYQTLLLMSAIVFIYMLICVWGSGKTQLLASKVMTFFFAVVMVGVATGLAISVVEDFEPEPTSPPPPTEAPIITMAPTSEGQQLSQLLSGRFQQTTVPNHLPFQLTTAPDDLTLTTMSSDLLGAFVDQQYQQFFAANNNGTSADFLPASVSTLYLGVLAAVHLVAAILHPTEFACIIPGLLYVLCLPSAYLVLFIYSICNLNDRSWGTRESALSERGSPWSMEKILAGIGNFFKRCGKQCCDVDYSGETRPILADSPSSSYSSGDLNSNQRSTSATNRTSSFLDRAQSTRGETTSGQNQDLDNEVNTMYSDIDRSGGEDTFRRKAIPWLKDIGMKRYEKEFLDNGYEDTSFICTIKEEDLRYMGIRMRGHVMKLTRAISQLPEPILPTGRQVGLDTWLRDLGLAQYYFRFIEGGYSGVHGMEHLRGMTAQDLQEIGITKRGHITKLLLAIQMLSCSNDREKRIRKARQALATKRWKYLHRGNTAQRREARFWQTLRDQCLDPSHDAFTNTDGLKAQLKDLRNQVLAAVVIINVLWLSAIALLATTAKLMVLEQNIMGTVFIVIYAIVLSLQFVALLWHRGATAIHYLARIPYWSSRDETHSTRNRLTIAEEA</sequence>
<dbReference type="InterPro" id="IPR001660">
    <property type="entry name" value="SAM"/>
</dbReference>
<dbReference type="InterPro" id="IPR013761">
    <property type="entry name" value="SAM/pointed_sf"/>
</dbReference>
<gene>
    <name evidence="11" type="primary">LOC118416032</name>
</gene>
<proteinExistence type="predicted"/>
<evidence type="ECO:0000256" key="1">
    <source>
        <dbReference type="ARBA" id="ARBA00004141"/>
    </source>
</evidence>
<feature type="transmembrane region" description="Helical" evidence="8">
    <location>
        <begin position="362"/>
        <end position="384"/>
    </location>
</feature>